<comment type="caution">
    <text evidence="2">The sequence shown here is derived from an EMBL/GenBank/DDBJ whole genome shotgun (WGS) entry which is preliminary data.</text>
</comment>
<feature type="transmembrane region" description="Helical" evidence="1">
    <location>
        <begin position="298"/>
        <end position="320"/>
    </location>
</feature>
<evidence type="ECO:0000313" key="3">
    <source>
        <dbReference type="EMBL" id="CAL6060425.1"/>
    </source>
</evidence>
<sequence>MKIYSIINNVSVGVQYEKHSAAWNRLYRLQKAFQNIVKPLLFTIHLRFLTYQIKIVWVIHSNSMLIKYFGDTFSSAATSEVGLQNNIHLNTYRPDQTFPTAHGIFQLPPICVKIETSHHSLFVHYVLIQSSSILDQRRLSEPLDYFFCDHLVHVPFVLAFLSSFDELYQPAHLLVDRVLLLGFFLDFLDLVLNLFELEHELVSARVGRFVQVPEEDQVSQFRRDAGLQQFLIILCFSSNLCFSRLSWSSSCLVQEFCLADSVLCVLVLVWFWLFSWAQILCTCLNCSLIFSLRILSSLFFMASVSCISFTLVSSSSTFLVRASSARILLTSLSFCA</sequence>
<keyword evidence="1" id="KW-0812">Transmembrane</keyword>
<evidence type="ECO:0000256" key="1">
    <source>
        <dbReference type="SAM" id="Phobius"/>
    </source>
</evidence>
<keyword evidence="4" id="KW-1185">Reference proteome</keyword>
<gene>
    <name evidence="2" type="ORF">HINF_LOCUS33416</name>
    <name evidence="3" type="ORF">HINF_LOCUS49219</name>
</gene>
<dbReference type="Proteomes" id="UP001642409">
    <property type="component" value="Unassembled WGS sequence"/>
</dbReference>
<organism evidence="2">
    <name type="scientific">Hexamita inflata</name>
    <dbReference type="NCBI Taxonomy" id="28002"/>
    <lineage>
        <taxon>Eukaryota</taxon>
        <taxon>Metamonada</taxon>
        <taxon>Diplomonadida</taxon>
        <taxon>Hexamitidae</taxon>
        <taxon>Hexamitinae</taxon>
        <taxon>Hexamita</taxon>
    </lineage>
</organism>
<name>A0AA86PVT7_9EUKA</name>
<evidence type="ECO:0000313" key="2">
    <source>
        <dbReference type="EMBL" id="CAI9945771.1"/>
    </source>
</evidence>
<proteinExistence type="predicted"/>
<reference evidence="3 4" key="2">
    <citation type="submission" date="2024-07" db="EMBL/GenBank/DDBJ databases">
        <authorList>
            <person name="Akdeniz Z."/>
        </authorList>
    </citation>
    <scope>NUCLEOTIDE SEQUENCE [LARGE SCALE GENOMIC DNA]</scope>
</reference>
<reference evidence="2" key="1">
    <citation type="submission" date="2023-06" db="EMBL/GenBank/DDBJ databases">
        <authorList>
            <person name="Kurt Z."/>
        </authorList>
    </citation>
    <scope>NUCLEOTIDE SEQUENCE</scope>
</reference>
<feature type="transmembrane region" description="Helical" evidence="1">
    <location>
        <begin position="230"/>
        <end position="247"/>
    </location>
</feature>
<keyword evidence="1" id="KW-1133">Transmembrane helix</keyword>
<protein>
    <submittedName>
        <fullName evidence="3">Hypothetical_protein</fullName>
    </submittedName>
</protein>
<accession>A0AA86PVT7</accession>
<dbReference type="AlphaFoldDB" id="A0AA86PVT7"/>
<dbReference type="EMBL" id="CATOUU010000751">
    <property type="protein sequence ID" value="CAI9945771.1"/>
    <property type="molecule type" value="Genomic_DNA"/>
</dbReference>
<dbReference type="EMBL" id="CAXDID020000230">
    <property type="protein sequence ID" value="CAL6060425.1"/>
    <property type="molecule type" value="Genomic_DNA"/>
</dbReference>
<keyword evidence="1" id="KW-0472">Membrane</keyword>
<evidence type="ECO:0000313" key="4">
    <source>
        <dbReference type="Proteomes" id="UP001642409"/>
    </source>
</evidence>